<dbReference type="InterPro" id="IPR006139">
    <property type="entry name" value="D-isomer_2_OHA_DH_cat_dom"/>
</dbReference>
<dbReference type="Gene3D" id="3.40.50.720">
    <property type="entry name" value="NAD(P)-binding Rossmann-like Domain"/>
    <property type="match status" value="2"/>
</dbReference>
<dbReference type="InterPro" id="IPR050418">
    <property type="entry name" value="D-iso_2-hydroxyacid_DH_PdxB"/>
</dbReference>
<reference evidence="6" key="1">
    <citation type="submission" date="2020-05" db="EMBL/GenBank/DDBJ databases">
        <authorList>
            <person name="Chiriac C."/>
            <person name="Salcher M."/>
            <person name="Ghai R."/>
            <person name="Kavagutti S V."/>
        </authorList>
    </citation>
    <scope>NUCLEOTIDE SEQUENCE</scope>
</reference>
<evidence type="ECO:0000256" key="1">
    <source>
        <dbReference type="ARBA" id="ARBA00005854"/>
    </source>
</evidence>
<keyword evidence="2" id="KW-0560">Oxidoreductase</keyword>
<dbReference type="PANTHER" id="PTHR43761">
    <property type="entry name" value="D-ISOMER SPECIFIC 2-HYDROXYACID DEHYDROGENASE FAMILY PROTEIN (AFU_ORTHOLOGUE AFUA_1G13630)"/>
    <property type="match status" value="1"/>
</dbReference>
<evidence type="ECO:0000313" key="6">
    <source>
        <dbReference type="EMBL" id="CAB4771612.1"/>
    </source>
</evidence>
<dbReference type="Pfam" id="PF02826">
    <property type="entry name" value="2-Hacid_dh_C"/>
    <property type="match status" value="1"/>
</dbReference>
<dbReference type="CDD" id="cd05299">
    <property type="entry name" value="CtBP_dh"/>
    <property type="match status" value="1"/>
</dbReference>
<comment type="similarity">
    <text evidence="1">Belongs to the D-isomer specific 2-hydroxyacid dehydrogenase family.</text>
</comment>
<gene>
    <name evidence="6" type="ORF">UFOPK2928_00191</name>
</gene>
<dbReference type="Pfam" id="PF00389">
    <property type="entry name" value="2-Hacid_dh"/>
    <property type="match status" value="1"/>
</dbReference>
<organism evidence="6">
    <name type="scientific">freshwater metagenome</name>
    <dbReference type="NCBI Taxonomy" id="449393"/>
    <lineage>
        <taxon>unclassified sequences</taxon>
        <taxon>metagenomes</taxon>
        <taxon>ecological metagenomes</taxon>
    </lineage>
</organism>
<name>A0A6J6VGS4_9ZZZZ</name>
<dbReference type="InterPro" id="IPR006140">
    <property type="entry name" value="D-isomer_DH_NAD-bd"/>
</dbReference>
<evidence type="ECO:0000259" key="5">
    <source>
        <dbReference type="Pfam" id="PF02826"/>
    </source>
</evidence>
<evidence type="ECO:0000259" key="4">
    <source>
        <dbReference type="Pfam" id="PF00389"/>
    </source>
</evidence>
<dbReference type="GO" id="GO:0051287">
    <property type="term" value="F:NAD binding"/>
    <property type="evidence" value="ECO:0007669"/>
    <property type="project" value="InterPro"/>
</dbReference>
<accession>A0A6J6VGS4</accession>
<evidence type="ECO:0000256" key="2">
    <source>
        <dbReference type="ARBA" id="ARBA00023002"/>
    </source>
</evidence>
<keyword evidence="3" id="KW-0520">NAD</keyword>
<dbReference type="GO" id="GO:0003714">
    <property type="term" value="F:transcription corepressor activity"/>
    <property type="evidence" value="ECO:0007669"/>
    <property type="project" value="InterPro"/>
</dbReference>
<dbReference type="AlphaFoldDB" id="A0A6J6VGS4"/>
<dbReference type="InterPro" id="IPR036291">
    <property type="entry name" value="NAD(P)-bd_dom_sf"/>
</dbReference>
<feature type="domain" description="D-isomer specific 2-hydroxyacid dehydrogenase catalytic" evidence="4">
    <location>
        <begin position="15"/>
        <end position="306"/>
    </location>
</feature>
<protein>
    <submittedName>
        <fullName evidence="6">Unannotated protein</fullName>
    </submittedName>
</protein>
<evidence type="ECO:0000256" key="3">
    <source>
        <dbReference type="ARBA" id="ARBA00023027"/>
    </source>
</evidence>
<proteinExistence type="inferred from homology"/>
<dbReference type="PANTHER" id="PTHR43761:SF1">
    <property type="entry name" value="D-ISOMER SPECIFIC 2-HYDROXYACID DEHYDROGENASE CATALYTIC DOMAIN-CONTAINING PROTEIN-RELATED"/>
    <property type="match status" value="1"/>
</dbReference>
<dbReference type="SUPFAM" id="SSF51735">
    <property type="entry name" value="NAD(P)-binding Rossmann-fold domains"/>
    <property type="match status" value="1"/>
</dbReference>
<dbReference type="EMBL" id="CAEZZY010000010">
    <property type="protein sequence ID" value="CAB4771612.1"/>
    <property type="molecule type" value="Genomic_DNA"/>
</dbReference>
<sequence>MKVLITDNDLGDGALEINLLKEHLNAEVLIAQCKNEDDVIKSLSEFKPDAVIVQWAPVKAKAISLMDNVKIISRIGIGMDMIDLDAAAKAGIPVKNVPHYCTEEVATHAVSLGLALWRKLPQLDAEMRSGKWAAASHANSIKKVSESTIGLIGTGRIGSLVGKYFSGFGAKVIAHDPYAKGHGFESVDLARLAAESDLISLHCPLTSENKYLINDDFLASTTKKPILINTSRGGLIDPAAVDRALKSGTLAGAGLDVYEVEPLPMDDILRTSPNALLTPHSSWCSIQALPELRKEAVMNVINFYQDAAK</sequence>
<dbReference type="SUPFAM" id="SSF52283">
    <property type="entry name" value="Formate/glycerate dehydrogenase catalytic domain-like"/>
    <property type="match status" value="1"/>
</dbReference>
<dbReference type="InterPro" id="IPR043322">
    <property type="entry name" value="CtBP"/>
</dbReference>
<dbReference type="GO" id="GO:0016616">
    <property type="term" value="F:oxidoreductase activity, acting on the CH-OH group of donors, NAD or NADP as acceptor"/>
    <property type="evidence" value="ECO:0007669"/>
    <property type="project" value="InterPro"/>
</dbReference>
<feature type="domain" description="D-isomer specific 2-hydroxyacid dehydrogenase NAD-binding" evidence="5">
    <location>
        <begin position="111"/>
        <end position="281"/>
    </location>
</feature>